<accession>A0AA40KJ32</accession>
<sequence>MKISSSRTVDEEEEGTHPDGDVQLGKLNPGCFWRLLSPNERRERGLDLTLIQRNDEEERDDGGSTNEHKVEGVRTRNRGNRGKRDKTERLLQDAGARATPRAGSNGGSPVVSFDICATLFTIA</sequence>
<keyword evidence="3" id="KW-1185">Reference proteome</keyword>
<organism evidence="2 3">
    <name type="scientific">Melipona bicolor</name>
    <dbReference type="NCBI Taxonomy" id="60889"/>
    <lineage>
        <taxon>Eukaryota</taxon>
        <taxon>Metazoa</taxon>
        <taxon>Ecdysozoa</taxon>
        <taxon>Arthropoda</taxon>
        <taxon>Hexapoda</taxon>
        <taxon>Insecta</taxon>
        <taxon>Pterygota</taxon>
        <taxon>Neoptera</taxon>
        <taxon>Endopterygota</taxon>
        <taxon>Hymenoptera</taxon>
        <taxon>Apocrita</taxon>
        <taxon>Aculeata</taxon>
        <taxon>Apoidea</taxon>
        <taxon>Anthophila</taxon>
        <taxon>Apidae</taxon>
        <taxon>Melipona</taxon>
    </lineage>
</organism>
<evidence type="ECO:0000313" key="3">
    <source>
        <dbReference type="Proteomes" id="UP001177670"/>
    </source>
</evidence>
<dbReference type="Proteomes" id="UP001177670">
    <property type="component" value="Unassembled WGS sequence"/>
</dbReference>
<feature type="region of interest" description="Disordered" evidence="1">
    <location>
        <begin position="44"/>
        <end position="107"/>
    </location>
</feature>
<protein>
    <submittedName>
        <fullName evidence="2">Uncharacterized protein</fullName>
    </submittedName>
</protein>
<dbReference type="EMBL" id="JAHYIQ010000023">
    <property type="protein sequence ID" value="KAK1122283.1"/>
    <property type="molecule type" value="Genomic_DNA"/>
</dbReference>
<feature type="region of interest" description="Disordered" evidence="1">
    <location>
        <begin position="1"/>
        <end position="28"/>
    </location>
</feature>
<reference evidence="2" key="1">
    <citation type="submission" date="2021-10" db="EMBL/GenBank/DDBJ databases">
        <title>Melipona bicolor Genome sequencing and assembly.</title>
        <authorList>
            <person name="Araujo N.S."/>
            <person name="Arias M.C."/>
        </authorList>
    </citation>
    <scope>NUCLEOTIDE SEQUENCE</scope>
    <source>
        <strain evidence="2">USP_2M_L1-L4_2017</strain>
        <tissue evidence="2">Whole body</tissue>
    </source>
</reference>
<comment type="caution">
    <text evidence="2">The sequence shown here is derived from an EMBL/GenBank/DDBJ whole genome shotgun (WGS) entry which is preliminary data.</text>
</comment>
<gene>
    <name evidence="2" type="ORF">K0M31_009506</name>
</gene>
<dbReference type="AlphaFoldDB" id="A0AA40KJ32"/>
<name>A0AA40KJ32_9HYME</name>
<evidence type="ECO:0000256" key="1">
    <source>
        <dbReference type="SAM" id="MobiDB-lite"/>
    </source>
</evidence>
<feature type="compositionally biased region" description="Basic residues" evidence="1">
    <location>
        <begin position="75"/>
        <end position="84"/>
    </location>
</feature>
<proteinExistence type="predicted"/>
<evidence type="ECO:0000313" key="2">
    <source>
        <dbReference type="EMBL" id="KAK1122283.1"/>
    </source>
</evidence>